<dbReference type="RefSeq" id="WP_248665780.1">
    <property type="nucleotide sequence ID" value="NZ_JALPRX010000015.1"/>
</dbReference>
<dbReference type="AlphaFoldDB" id="A0A9X1Y5X6"/>
<proteinExistence type="predicted"/>
<feature type="domain" description="Transglutaminase-like" evidence="1">
    <location>
        <begin position="161"/>
        <end position="226"/>
    </location>
</feature>
<dbReference type="InterPro" id="IPR013589">
    <property type="entry name" value="Bac_transglu_N"/>
</dbReference>
<reference evidence="2" key="1">
    <citation type="submission" date="2022-04" db="EMBL/GenBank/DDBJ databases">
        <title>Roseomonas acroporae sp. nov., isolated from coral Acropora digitifera.</title>
        <authorList>
            <person name="Sun H."/>
        </authorList>
    </citation>
    <scope>NUCLEOTIDE SEQUENCE</scope>
    <source>
        <strain evidence="2">NAR14</strain>
    </source>
</reference>
<dbReference type="InterPro" id="IPR002931">
    <property type="entry name" value="Transglutaminase-like"/>
</dbReference>
<evidence type="ECO:0000313" key="3">
    <source>
        <dbReference type="Proteomes" id="UP001139516"/>
    </source>
</evidence>
<gene>
    <name evidence="2" type="ORF">M0638_04570</name>
</gene>
<protein>
    <submittedName>
        <fullName evidence="2">Transglutaminase family protein</fullName>
    </submittedName>
</protein>
<dbReference type="Gene3D" id="3.10.620.30">
    <property type="match status" value="1"/>
</dbReference>
<accession>A0A9X1Y5X6</accession>
<dbReference type="EMBL" id="JALPRX010000015">
    <property type="protein sequence ID" value="MCK8783655.1"/>
    <property type="molecule type" value="Genomic_DNA"/>
</dbReference>
<dbReference type="Pfam" id="PF01841">
    <property type="entry name" value="Transglut_core"/>
    <property type="match status" value="1"/>
</dbReference>
<dbReference type="SUPFAM" id="SSF54001">
    <property type="entry name" value="Cysteine proteinases"/>
    <property type="match status" value="1"/>
</dbReference>
<organism evidence="2 3">
    <name type="scientific">Roseomonas acroporae</name>
    <dbReference type="NCBI Taxonomy" id="2937791"/>
    <lineage>
        <taxon>Bacteria</taxon>
        <taxon>Pseudomonadati</taxon>
        <taxon>Pseudomonadota</taxon>
        <taxon>Alphaproteobacteria</taxon>
        <taxon>Acetobacterales</taxon>
        <taxon>Roseomonadaceae</taxon>
        <taxon>Roseomonas</taxon>
    </lineage>
</organism>
<dbReference type="PANTHER" id="PTHR33490:SF6">
    <property type="entry name" value="SLL1049 PROTEIN"/>
    <property type="match status" value="1"/>
</dbReference>
<comment type="caution">
    <text evidence="2">The sequence shown here is derived from an EMBL/GenBank/DDBJ whole genome shotgun (WGS) entry which is preliminary data.</text>
</comment>
<keyword evidence="3" id="KW-1185">Reference proteome</keyword>
<dbReference type="PANTHER" id="PTHR33490">
    <property type="entry name" value="BLR5614 PROTEIN-RELATED"/>
    <property type="match status" value="1"/>
</dbReference>
<dbReference type="InterPro" id="IPR038765">
    <property type="entry name" value="Papain-like_cys_pep_sf"/>
</dbReference>
<evidence type="ECO:0000313" key="2">
    <source>
        <dbReference type="EMBL" id="MCK8783655.1"/>
    </source>
</evidence>
<name>A0A9X1Y5X6_9PROT</name>
<evidence type="ECO:0000259" key="1">
    <source>
        <dbReference type="SMART" id="SM00460"/>
    </source>
</evidence>
<dbReference type="SMART" id="SM00460">
    <property type="entry name" value="TGc"/>
    <property type="match status" value="1"/>
</dbReference>
<sequence length="272" mass="29019">MRLRVRHTTTYAFAEPATLTVQAIRLTPQNYDGLTVLGWRVRGERTAPLPAFTDGYGNLTHLLTHRGAHTGMVISVEGEVDTHDTAGVAAGATETLPVAYYVRETPLTAPDAAIKGLAREVRGAAPDATPQALAERLVAAVADRVTYRAGVTDTGTSAAEALKAGAGVCQDHAHILCAAARLIGLPARYVSGYVWPGRNDVEEVGSHAWAELWLEGTGWVGFDTTSRQRVGQEHLRVASGLDYSEAAPVRGFRIATGGERLTVRVRVDQLAS</sequence>
<dbReference type="Pfam" id="PF08379">
    <property type="entry name" value="Bact_transglu_N"/>
    <property type="match status" value="1"/>
</dbReference>
<dbReference type="Proteomes" id="UP001139516">
    <property type="component" value="Unassembled WGS sequence"/>
</dbReference>